<comment type="caution">
    <text evidence="1">The sequence shown here is derived from an EMBL/GenBank/DDBJ whole genome shotgun (WGS) entry which is preliminary data.</text>
</comment>
<keyword evidence="2" id="KW-1185">Reference proteome</keyword>
<organism evidence="1 2">
    <name type="scientific">Kurthia populi</name>
    <dbReference type="NCBI Taxonomy" id="1562132"/>
    <lineage>
        <taxon>Bacteria</taxon>
        <taxon>Bacillati</taxon>
        <taxon>Bacillota</taxon>
        <taxon>Bacilli</taxon>
        <taxon>Bacillales</taxon>
        <taxon>Caryophanaceae</taxon>
        <taxon>Kurthia</taxon>
    </lineage>
</organism>
<protein>
    <recommendedName>
        <fullName evidence="3">Phage protein</fullName>
    </recommendedName>
</protein>
<reference evidence="2" key="1">
    <citation type="journal article" date="2019" name="Int. J. Syst. Evol. Microbiol.">
        <title>The Global Catalogue of Microorganisms (GCM) 10K type strain sequencing project: providing services to taxonomists for standard genome sequencing and annotation.</title>
        <authorList>
            <consortium name="The Broad Institute Genomics Platform"/>
            <consortium name="The Broad Institute Genome Sequencing Center for Infectious Disease"/>
            <person name="Wu L."/>
            <person name="Ma J."/>
        </authorList>
    </citation>
    <scope>NUCLEOTIDE SEQUENCE [LARGE SCALE GENOMIC DNA]</scope>
    <source>
        <strain evidence="2">KCTC 33522</strain>
    </source>
</reference>
<dbReference type="RefSeq" id="WP_380146870.1">
    <property type="nucleotide sequence ID" value="NZ_JBHUOR010000019.1"/>
</dbReference>
<sequence>MSISKLDLRLAAIKEREGWQTEQDMRLNWTEEQILSHYNMYYKHFELDAPASEVKDAALDELSDKEIAVMIRRWKFTDVLELLQKEGYLTVLHGHWILSMDMFLGCNE</sequence>
<gene>
    <name evidence="1" type="ORF">ACFSY7_03565</name>
</gene>
<name>A0ABW5XX45_9BACL</name>
<accession>A0ABW5XX45</accession>
<evidence type="ECO:0008006" key="3">
    <source>
        <dbReference type="Google" id="ProtNLM"/>
    </source>
</evidence>
<evidence type="ECO:0000313" key="2">
    <source>
        <dbReference type="Proteomes" id="UP001597568"/>
    </source>
</evidence>
<proteinExistence type="predicted"/>
<dbReference type="EMBL" id="JBHUOR010000019">
    <property type="protein sequence ID" value="MFD2867583.1"/>
    <property type="molecule type" value="Genomic_DNA"/>
</dbReference>
<evidence type="ECO:0000313" key="1">
    <source>
        <dbReference type="EMBL" id="MFD2867583.1"/>
    </source>
</evidence>
<dbReference type="Proteomes" id="UP001597568">
    <property type="component" value="Unassembled WGS sequence"/>
</dbReference>